<evidence type="ECO:0000313" key="1">
    <source>
        <dbReference type="EMBL" id="GBP88139.1"/>
    </source>
</evidence>
<keyword evidence="2" id="KW-1185">Reference proteome</keyword>
<reference evidence="1 2" key="1">
    <citation type="journal article" date="2019" name="Commun. Biol.">
        <title>The bagworm genome reveals a unique fibroin gene that provides high tensile strength.</title>
        <authorList>
            <person name="Kono N."/>
            <person name="Nakamura H."/>
            <person name="Ohtoshi R."/>
            <person name="Tomita M."/>
            <person name="Numata K."/>
            <person name="Arakawa K."/>
        </authorList>
    </citation>
    <scope>NUCLEOTIDE SEQUENCE [LARGE SCALE GENOMIC DNA]</scope>
</reference>
<dbReference type="Proteomes" id="UP000299102">
    <property type="component" value="Unassembled WGS sequence"/>
</dbReference>
<evidence type="ECO:0000313" key="2">
    <source>
        <dbReference type="Proteomes" id="UP000299102"/>
    </source>
</evidence>
<dbReference type="AlphaFoldDB" id="A0A4C1ZML0"/>
<proteinExistence type="predicted"/>
<dbReference type="EMBL" id="BGZK01001908">
    <property type="protein sequence ID" value="GBP88139.1"/>
    <property type="molecule type" value="Genomic_DNA"/>
</dbReference>
<organism evidence="1 2">
    <name type="scientific">Eumeta variegata</name>
    <name type="common">Bagworm moth</name>
    <name type="synonym">Eumeta japonica</name>
    <dbReference type="NCBI Taxonomy" id="151549"/>
    <lineage>
        <taxon>Eukaryota</taxon>
        <taxon>Metazoa</taxon>
        <taxon>Ecdysozoa</taxon>
        <taxon>Arthropoda</taxon>
        <taxon>Hexapoda</taxon>
        <taxon>Insecta</taxon>
        <taxon>Pterygota</taxon>
        <taxon>Neoptera</taxon>
        <taxon>Endopterygota</taxon>
        <taxon>Lepidoptera</taxon>
        <taxon>Glossata</taxon>
        <taxon>Ditrysia</taxon>
        <taxon>Tineoidea</taxon>
        <taxon>Psychidae</taxon>
        <taxon>Oiketicinae</taxon>
        <taxon>Eumeta</taxon>
    </lineage>
</organism>
<protein>
    <submittedName>
        <fullName evidence="1">Uncharacterized protein</fullName>
    </submittedName>
</protein>
<comment type="caution">
    <text evidence="1">The sequence shown here is derived from an EMBL/GenBank/DDBJ whole genome shotgun (WGS) entry which is preliminary data.</text>
</comment>
<name>A0A4C1ZML0_EUMVA</name>
<gene>
    <name evidence="1" type="ORF">EVAR_65546_1</name>
</gene>
<sequence length="366" mass="40695">MLTQFFKSIAFASEDTGFPNHGQIIPPPPNLQSSELCRSRLHIPQPYFSCCATCLQQVLNATKLIRSYIAPTVIHLATSDYFQVHGQDPGRNRQSIGTHRPVDLGHKDQSWTLRSEQRTPHLVETCPTEPYRSRVGDDRNKSSPIYQPQCCVIAEAKVAVNTLAQDPHISCRSNGCAPEPQNRLLRPLVVLYLFSLFRPLNCLPPPHSLNQHRLNRHPAGKGSLNKSQEALSTKQVPPPIPGVPHCEHLRPRPAANYIRQIRLFANTGNSVNDRYTFGSIACPSLPLGKTTSLPIFPNVRETHLPPHTYIVVISVAAAFHASSMILGPIPSKPGRLVLDATQTPTAYQRRRLAGGRHQRHIARISL</sequence>
<accession>A0A4C1ZML0</accession>